<comment type="caution">
    <text evidence="2">The sequence shown here is derived from an EMBL/GenBank/DDBJ whole genome shotgun (WGS) entry which is preliminary data.</text>
</comment>
<gene>
    <name evidence="2" type="ORF">E6C64_07750</name>
    <name evidence="1" type="ORF">E6C64_08605</name>
</gene>
<evidence type="ECO:0000313" key="2">
    <source>
        <dbReference type="EMBL" id="THG31928.1"/>
    </source>
</evidence>
<accession>A0A4S4FNV6</accession>
<sequence>MTEKREEPYNPTHELKVYFRPGSKEQIAAAAVDIIKLSAKYGGFAHATYTLETVKMQMHFKMVELTKQYFCLHLPQGTPKAFEAELNELYGPWMFEFEANWDPEYDPVIDVPEGL</sequence>
<evidence type="ECO:0000313" key="1">
    <source>
        <dbReference type="EMBL" id="THG30691.1"/>
    </source>
</evidence>
<evidence type="ECO:0000313" key="3">
    <source>
        <dbReference type="Proteomes" id="UP000309133"/>
    </source>
</evidence>
<dbReference type="AlphaFoldDB" id="A0A4S4FNV6"/>
<dbReference type="EMBL" id="SSSM01000004">
    <property type="protein sequence ID" value="THG30691.1"/>
    <property type="molecule type" value="Genomic_DNA"/>
</dbReference>
<dbReference type="EMBL" id="SSSM01000003">
    <property type="protein sequence ID" value="THG31928.1"/>
    <property type="molecule type" value="Genomic_DNA"/>
</dbReference>
<organism evidence="2 3">
    <name type="scientific">Naasia lichenicola</name>
    <dbReference type="NCBI Taxonomy" id="2565933"/>
    <lineage>
        <taxon>Bacteria</taxon>
        <taxon>Bacillati</taxon>
        <taxon>Actinomycetota</taxon>
        <taxon>Actinomycetes</taxon>
        <taxon>Micrococcales</taxon>
        <taxon>Microbacteriaceae</taxon>
        <taxon>Naasia</taxon>
    </lineage>
</organism>
<proteinExistence type="predicted"/>
<name>A0A4S4FNV6_9MICO</name>
<dbReference type="Proteomes" id="UP000309133">
    <property type="component" value="Unassembled WGS sequence"/>
</dbReference>
<keyword evidence="3" id="KW-1185">Reference proteome</keyword>
<dbReference type="RefSeq" id="WP_136427048.1">
    <property type="nucleotide sequence ID" value="NZ_SSSM01000003.1"/>
</dbReference>
<protein>
    <submittedName>
        <fullName evidence="2">Uncharacterized protein</fullName>
    </submittedName>
</protein>
<reference evidence="2 3" key="1">
    <citation type="submission" date="2019-04" db="EMBL/GenBank/DDBJ databases">
        <authorList>
            <person name="Jiang L."/>
        </authorList>
    </citation>
    <scope>NUCLEOTIDE SEQUENCE [LARGE SCALE GENOMIC DNA]</scope>
    <source>
        <strain evidence="2 3">YIM 131853</strain>
    </source>
</reference>